<keyword evidence="2" id="KW-1185">Reference proteome</keyword>
<dbReference type="EMBL" id="JACHJG010000021">
    <property type="protein sequence ID" value="MBB4890574.1"/>
    <property type="molecule type" value="Genomic_DNA"/>
</dbReference>
<comment type="caution">
    <text evidence="1">The sequence shown here is derived from an EMBL/GenBank/DDBJ whole genome shotgun (WGS) entry which is preliminary data.</text>
</comment>
<gene>
    <name evidence="1" type="ORF">FHS38_006659</name>
</gene>
<dbReference type="Proteomes" id="UP000556436">
    <property type="component" value="Unassembled WGS sequence"/>
</dbReference>
<evidence type="ECO:0000313" key="1">
    <source>
        <dbReference type="EMBL" id="MBB4890574.1"/>
    </source>
</evidence>
<sequence>MMDVRPLLTAEEATSVAATVIDGAPGLTHSTALRIVDQAVAFVVTAARNPGASLVPSRVVDAGWHALILHTSLYERLCVGLGQFVHHCPERPDPARFNPDAIERTIAVIEATGYAVHRELWGGPTGALGASVAASCQHSDDTKPIVIIPKPKEAFTGATG</sequence>
<dbReference type="AlphaFoldDB" id="A0A7W7LI17"/>
<dbReference type="RefSeq" id="WP_184739873.1">
    <property type="nucleotide sequence ID" value="NZ_BMRW01000022.1"/>
</dbReference>
<proteinExistence type="predicted"/>
<protein>
    <submittedName>
        <fullName evidence="1">Uncharacterized protein</fullName>
    </submittedName>
</protein>
<reference evidence="1 2" key="1">
    <citation type="submission" date="2020-08" db="EMBL/GenBank/DDBJ databases">
        <title>Genomic Encyclopedia of Type Strains, Phase III (KMG-III): the genomes of soil and plant-associated and newly described type strains.</title>
        <authorList>
            <person name="Whitman W."/>
        </authorList>
    </citation>
    <scope>NUCLEOTIDE SEQUENCE [LARGE SCALE GENOMIC DNA]</scope>
    <source>
        <strain evidence="1 2">CECT 3265</strain>
    </source>
</reference>
<name>A0A7W7LI17_STRNE</name>
<organism evidence="1 2">
    <name type="scientific">Streptomyces netropsis</name>
    <name type="common">Streptoverticillium netropsis</name>
    <dbReference type="NCBI Taxonomy" id="55404"/>
    <lineage>
        <taxon>Bacteria</taxon>
        <taxon>Bacillati</taxon>
        <taxon>Actinomycetota</taxon>
        <taxon>Actinomycetes</taxon>
        <taxon>Kitasatosporales</taxon>
        <taxon>Streptomycetaceae</taxon>
        <taxon>Streptomyces</taxon>
    </lineage>
</organism>
<evidence type="ECO:0000313" key="2">
    <source>
        <dbReference type="Proteomes" id="UP000556436"/>
    </source>
</evidence>
<accession>A0A7W7LI17</accession>